<evidence type="ECO:0000313" key="2">
    <source>
        <dbReference type="EMBL" id="EFO80090.1"/>
    </source>
</evidence>
<gene>
    <name evidence="2" type="ORF">OSCT_2081</name>
</gene>
<comment type="caution">
    <text evidence="2">The sequence shown here is derived from an EMBL/GenBank/DDBJ whole genome shotgun (WGS) entry which is preliminary data.</text>
</comment>
<dbReference type="STRING" id="765420.OSCT_2081"/>
<feature type="domain" description="CHAT" evidence="1">
    <location>
        <begin position="54"/>
        <end position="334"/>
    </location>
</feature>
<reference evidence="2 3" key="1">
    <citation type="journal article" date="2011" name="J. Bacteriol.">
        <title>Draft genome sequence of the anoxygenic filamentous phototrophic bacterium Oscillochloris trichoides subsp. DG-6.</title>
        <authorList>
            <person name="Kuznetsov B.B."/>
            <person name="Ivanovsky R.N."/>
            <person name="Keppen O.I."/>
            <person name="Sukhacheva M.V."/>
            <person name="Bumazhkin B.K."/>
            <person name="Patutina E.O."/>
            <person name="Beletsky A.V."/>
            <person name="Mardanov A.V."/>
            <person name="Baslerov R.V."/>
            <person name="Panteleeva A.N."/>
            <person name="Kolganova T.V."/>
            <person name="Ravin N.V."/>
            <person name="Skryabin K.G."/>
        </authorList>
    </citation>
    <scope>NUCLEOTIDE SEQUENCE [LARGE SCALE GENOMIC DNA]</scope>
    <source>
        <strain evidence="2 3">DG-6</strain>
    </source>
</reference>
<organism evidence="2 3">
    <name type="scientific">Oscillochloris trichoides DG-6</name>
    <dbReference type="NCBI Taxonomy" id="765420"/>
    <lineage>
        <taxon>Bacteria</taxon>
        <taxon>Bacillati</taxon>
        <taxon>Chloroflexota</taxon>
        <taxon>Chloroflexia</taxon>
        <taxon>Chloroflexales</taxon>
        <taxon>Chloroflexineae</taxon>
        <taxon>Oscillochloridaceae</taxon>
        <taxon>Oscillochloris</taxon>
    </lineage>
</organism>
<name>E1IFI0_9CHLR</name>
<dbReference type="AlphaFoldDB" id="E1IFI0"/>
<sequence>MEIADRDPMRHAFPLRLTLADGSAASDWLNLADLPPPPAPRARGTDLAAYGLLLFERLFPGPLLALFRQAWITAQRGRGVLHLQLWIKSNAPELQAIPWEMLYVQEATGAPVPLAANPLVAFSRYVDSPNPFVAPLERWPLRVLIAIGAPNDLGTRWGGLTPVDFALERSRLAAVLDAVSSAGQIEYRFIHPATPEALLRAMEDGYQMVIFYGHGLYAPRLGTSLMLQRDDGAGQLLIGSDLVAALRRNGTRPALFVLISCNTAPQRADPALDNLGIQIVRDGGVPAVVAMRDLVEIDLARAFTQYLCDYLLRYGMIDRAVAAARRQVFDPQSANWSTPVLYMRSRDGRLFVPNAQLEFARLLSNDPQISPAASAAPAGARLNLLRSAPDEQPNPREASVWLDELLALGQNQTTPAPLVVSGGSRISRSLLLQQWAWKQNRHAATQMVAVYLALADDRHLQAGMRIEDRLIEAASLLDPAHGVALMNLLAEGKDGGAARFVLLIDGLESLDPARRVLVTELLTTLARRWPAQRIVISVEEVAAPELLRQPDTFWLLLTPLSERQIRAYLRYRDPPRALSHLRAIMRGGLRDLASDPQMLTAIAERLIEDTRSRTLTRDEVLSGLLDRLVERAASAGVTRAAARTGIIALAWTLHSSLRSSMQMQDARNLLRSIEPEADLYTALGQAGALVEIGGALVQMPHLALQSYAAALALQERADLATQLTEIMVQAGLPQRMDWWSQVLIGLAQRSERLDLLAPIWAAATQELSGAQALVAARCVGAFFQARRQSASLLVRRPSADEERHLNSLIDRLLIQLDPRFEPSAALRAMLAEALGQLAYPQVRSALRRQLGERVLLVDDTWQYDRPLVRAAAARALRDMPGSSEESGQFNTLLQAWRRNQHEALVTALTAPDYQSDERALAAFALSDMSDQAGVQERLLDLLLHGEGEGAKKEWQATQAAIADALILEADERLADLLEPALLAQADLDLRTEILMLNIVGACAGHRPALHDWLAQRSQKPRIPLVASLAQMALARALSSSASQDDALRSQLEASARHVIETPISAEVPMVASQRRLAIQTLVWLGVTGDGTPPPAITSWPVALRQAWWELVGG</sequence>
<evidence type="ECO:0000313" key="3">
    <source>
        <dbReference type="Proteomes" id="UP000054010"/>
    </source>
</evidence>
<keyword evidence="2" id="KW-0456">Lyase</keyword>
<proteinExistence type="predicted"/>
<dbReference type="eggNOG" id="COG1413">
    <property type="taxonomic scope" value="Bacteria"/>
</dbReference>
<dbReference type="InterPro" id="IPR024983">
    <property type="entry name" value="CHAT_dom"/>
</dbReference>
<accession>E1IFI0</accession>
<keyword evidence="3" id="KW-1185">Reference proteome</keyword>
<dbReference type="Proteomes" id="UP000054010">
    <property type="component" value="Unassembled WGS sequence"/>
</dbReference>
<evidence type="ECO:0000259" key="1">
    <source>
        <dbReference type="Pfam" id="PF12770"/>
    </source>
</evidence>
<dbReference type="HOGENOM" id="CLU_281425_0_0_0"/>
<dbReference type="Pfam" id="PF12770">
    <property type="entry name" value="CHAT"/>
    <property type="match status" value="1"/>
</dbReference>
<protein>
    <submittedName>
        <fullName evidence="2">Heat repeat-containing PBS lyase</fullName>
    </submittedName>
</protein>
<dbReference type="EMBL" id="ADVR01000091">
    <property type="protein sequence ID" value="EFO80090.1"/>
    <property type="molecule type" value="Genomic_DNA"/>
</dbReference>
<dbReference type="GO" id="GO:0016829">
    <property type="term" value="F:lyase activity"/>
    <property type="evidence" value="ECO:0007669"/>
    <property type="project" value="UniProtKB-KW"/>
</dbReference>